<dbReference type="Gene3D" id="3.10.170.20">
    <property type="match status" value="1"/>
</dbReference>
<dbReference type="Gene3D" id="3.90.132.10">
    <property type="entry name" value="Leishmanolysin , domain 2"/>
    <property type="match status" value="1"/>
</dbReference>
<evidence type="ECO:0000256" key="5">
    <source>
        <dbReference type="ARBA" id="ARBA00022833"/>
    </source>
</evidence>
<organism evidence="9 10">
    <name type="scientific">Porites lobata</name>
    <dbReference type="NCBI Taxonomy" id="104759"/>
    <lineage>
        <taxon>Eukaryota</taxon>
        <taxon>Metazoa</taxon>
        <taxon>Cnidaria</taxon>
        <taxon>Anthozoa</taxon>
        <taxon>Hexacorallia</taxon>
        <taxon>Scleractinia</taxon>
        <taxon>Fungiina</taxon>
        <taxon>Poritidae</taxon>
        <taxon>Porites</taxon>
    </lineage>
</organism>
<evidence type="ECO:0000256" key="3">
    <source>
        <dbReference type="ARBA" id="ARBA00022723"/>
    </source>
</evidence>
<evidence type="ECO:0000256" key="1">
    <source>
        <dbReference type="ARBA" id="ARBA00005860"/>
    </source>
</evidence>
<gene>
    <name evidence="9" type="ORF">PLOB_00027272</name>
</gene>
<dbReference type="Pfam" id="PF01457">
    <property type="entry name" value="Peptidase_M8"/>
    <property type="match status" value="2"/>
</dbReference>
<keyword evidence="5 8" id="KW-0862">Zinc</keyword>
<evidence type="ECO:0000256" key="6">
    <source>
        <dbReference type="ARBA" id="ARBA00023049"/>
    </source>
</evidence>
<name>A0ABN8NSK6_9CNID</name>
<dbReference type="EMBL" id="CALNXK010000033">
    <property type="protein sequence ID" value="CAH3119266.1"/>
    <property type="molecule type" value="Genomic_DNA"/>
</dbReference>
<comment type="cofactor">
    <cofactor evidence="8">
        <name>Zn(2+)</name>
        <dbReference type="ChEBI" id="CHEBI:29105"/>
    </cofactor>
    <text evidence="8">Binds 1 zinc ion per subunit.</text>
</comment>
<keyword evidence="3 8" id="KW-0479">Metal-binding</keyword>
<dbReference type="EC" id="3.4.24.-" evidence="8"/>
<evidence type="ECO:0000313" key="10">
    <source>
        <dbReference type="Proteomes" id="UP001159405"/>
    </source>
</evidence>
<comment type="caution">
    <text evidence="9">The sequence shown here is derived from an EMBL/GenBank/DDBJ whole genome shotgun (WGS) entry which is preliminary data.</text>
</comment>
<dbReference type="SUPFAM" id="SSF55486">
    <property type="entry name" value="Metalloproteases ('zincins'), catalytic domain"/>
    <property type="match status" value="1"/>
</dbReference>
<sequence length="663" mass="74772">MAVERVLFQCFIILSWYVFCCFSNDLLYEHDEMIRHVPLDSPHVIRKRSIDQPLRISLDFLDISRLEDQNSVKAVLNKATEYFSETLKVRKTVSKILLQRKCANNRFYLKNIEGTGPGAIRFCQEACNATRILCGPSEIPEHDIDQCRVCDNNGQNCRNDTKSAGEGRNNTDFILYVTAVPDGNCNHIKTLAYAAACQQESALDRPVVGFINICPKKVTTSELKTSYTEVLATIKHEIFHALGFSPSLYAFFRNESGDPFTPRLETGLPYFDSKHKLYRWSEKVVKEVRRENWLTSSGAINHTVHLLVTPKVKEEARQHFNCNTLEGAELENQGGKGTALAHLEKRLFENEGMTGIFTHNSVFSRLTLAVMEDTGWYKVNYQMAEPLQWGKNLGCLFAKNSCGAWMKAQSDAGKSIAPFCNQLRGSSGGRTSCSVDRTAVAKCNLVQYKERLPQEYQNFFKGSLPGVLRLEAKYGGNIALADYCPFYQGFTWTKNNKDIRSSSCVSHHNNLEQGKNYALETYGNTSTCFEQTVKWTKKKCGVHWTASNWGSGCYKYACEQDSLKIIISGYKFQCFHKGQHINVALQYQGWYYQGVLVCPSCQEVCSGSTIRCPPEVIPAPENSQPLPKVLTCSQGSVLWTKNSSHLMILLVAYKFAVILALFS</sequence>
<evidence type="ECO:0000313" key="9">
    <source>
        <dbReference type="EMBL" id="CAH3119266.1"/>
    </source>
</evidence>
<keyword evidence="10" id="KW-1185">Reference proteome</keyword>
<evidence type="ECO:0000256" key="8">
    <source>
        <dbReference type="RuleBase" id="RU366077"/>
    </source>
</evidence>
<protein>
    <recommendedName>
        <fullName evidence="7 8">Leishmanolysin-like peptidase</fullName>
        <ecNumber evidence="8">3.4.24.-</ecNumber>
    </recommendedName>
</protein>
<comment type="similarity">
    <text evidence="1 8">Belongs to the peptidase M8 family.</text>
</comment>
<dbReference type="Proteomes" id="UP001159405">
    <property type="component" value="Unassembled WGS sequence"/>
</dbReference>
<reference evidence="9 10" key="1">
    <citation type="submission" date="2022-05" db="EMBL/GenBank/DDBJ databases">
        <authorList>
            <consortium name="Genoscope - CEA"/>
            <person name="William W."/>
        </authorList>
    </citation>
    <scope>NUCLEOTIDE SEQUENCE [LARGE SCALE GENOMIC DNA]</scope>
</reference>
<accession>A0ABN8NSK6</accession>
<keyword evidence="4 8" id="KW-0378">Hydrolase</keyword>
<evidence type="ECO:0000256" key="2">
    <source>
        <dbReference type="ARBA" id="ARBA00022670"/>
    </source>
</evidence>
<evidence type="ECO:0000256" key="4">
    <source>
        <dbReference type="ARBA" id="ARBA00022801"/>
    </source>
</evidence>
<dbReference type="Gene3D" id="2.10.55.10">
    <property type="entry name" value="Leishmanolysin domain 3"/>
    <property type="match status" value="1"/>
</dbReference>
<dbReference type="InterPro" id="IPR001577">
    <property type="entry name" value="Peptidase_M8"/>
</dbReference>
<dbReference type="PANTHER" id="PTHR10942:SF0">
    <property type="entry name" value="LEISHMANOLYSIN-LIKE PEPTIDASE"/>
    <property type="match status" value="1"/>
</dbReference>
<evidence type="ECO:0000256" key="7">
    <source>
        <dbReference type="ARBA" id="ARBA00039717"/>
    </source>
</evidence>
<keyword evidence="2 8" id="KW-0645">Protease</keyword>
<dbReference type="PANTHER" id="PTHR10942">
    <property type="entry name" value="LEISHMANOLYSIN-LIKE PEPTIDASE"/>
    <property type="match status" value="1"/>
</dbReference>
<proteinExistence type="inferred from homology"/>
<keyword evidence="6 8" id="KW-0482">Metalloprotease</keyword>